<sequence>MRILIPLSLLWLAGCSSDYSFSSNLDPKNFETYFAPGQVQLVEHIPSNAERLGLVEGYSCQASSRDPIPQTADARTELRKAAAELGANAVRIQHCAELEPNTDGCLASIACYGEAAVLSQ</sequence>
<keyword evidence="2" id="KW-1185">Reference proteome</keyword>
<proteinExistence type="predicted"/>
<evidence type="ECO:0000313" key="2">
    <source>
        <dbReference type="Proteomes" id="UP000184268"/>
    </source>
</evidence>
<dbReference type="OrthoDB" id="6399623at2"/>
<dbReference type="GO" id="GO:0009279">
    <property type="term" value="C:cell outer membrane"/>
    <property type="evidence" value="ECO:0007669"/>
    <property type="project" value="InterPro"/>
</dbReference>
<accession>A0A1M5VNG5</accession>
<gene>
    <name evidence="1" type="ORF">SAMN02745129_2879</name>
</gene>
<dbReference type="Gene3D" id="3.30.110.70">
    <property type="entry name" value="Hypothetical protein apc22750. Chain B"/>
    <property type="match status" value="1"/>
</dbReference>
<dbReference type="STRING" id="299255.SAMN02745129_2879"/>
<reference evidence="2" key="1">
    <citation type="submission" date="2016-11" db="EMBL/GenBank/DDBJ databases">
        <authorList>
            <person name="Varghese N."/>
            <person name="Submissions S."/>
        </authorList>
    </citation>
    <scope>NUCLEOTIDE SEQUENCE [LARGE SCALE GENOMIC DNA]</scope>
    <source>
        <strain evidence="2">DSM 16917</strain>
    </source>
</reference>
<dbReference type="PROSITE" id="PS51257">
    <property type="entry name" value="PROKAR_LIPOPROTEIN"/>
    <property type="match status" value="1"/>
</dbReference>
<evidence type="ECO:0000313" key="1">
    <source>
        <dbReference type="EMBL" id="SHH76801.1"/>
    </source>
</evidence>
<dbReference type="Pfam" id="PF16358">
    <property type="entry name" value="RcsF"/>
    <property type="match status" value="1"/>
</dbReference>
<name>A0A1M5VNG5_9GAMM</name>
<dbReference type="InterPro" id="IPR030852">
    <property type="entry name" value="RcsF"/>
</dbReference>
<dbReference type="EMBL" id="FQXG01000004">
    <property type="protein sequence ID" value="SHH76801.1"/>
    <property type="molecule type" value="Genomic_DNA"/>
</dbReference>
<dbReference type="AlphaFoldDB" id="A0A1M5VNG5"/>
<dbReference type="GO" id="GO:0035556">
    <property type="term" value="P:intracellular signal transduction"/>
    <property type="evidence" value="ECO:0007669"/>
    <property type="project" value="InterPro"/>
</dbReference>
<dbReference type="RefSeq" id="WP_067656893.1">
    <property type="nucleotide sequence ID" value="NZ_FQXG01000004.1"/>
</dbReference>
<organism evidence="1 2">
    <name type="scientific">Ferrimonas marina</name>
    <dbReference type="NCBI Taxonomy" id="299255"/>
    <lineage>
        <taxon>Bacteria</taxon>
        <taxon>Pseudomonadati</taxon>
        <taxon>Pseudomonadota</taxon>
        <taxon>Gammaproteobacteria</taxon>
        <taxon>Alteromonadales</taxon>
        <taxon>Ferrimonadaceae</taxon>
        <taxon>Ferrimonas</taxon>
    </lineage>
</organism>
<protein>
    <submittedName>
        <fullName evidence="1">RcsF protein</fullName>
    </submittedName>
</protein>
<dbReference type="Proteomes" id="UP000184268">
    <property type="component" value="Unassembled WGS sequence"/>
</dbReference>